<dbReference type="Pfam" id="PF12796">
    <property type="entry name" value="Ank_2"/>
    <property type="match status" value="1"/>
</dbReference>
<dbReference type="AlphaFoldDB" id="W9NVH2"/>
<name>W9NVH2_FUSOX</name>
<dbReference type="InterPro" id="IPR036770">
    <property type="entry name" value="Ankyrin_rpt-contain_sf"/>
</dbReference>
<dbReference type="PROSITE" id="PS50088">
    <property type="entry name" value="ANK_REPEAT"/>
    <property type="match status" value="2"/>
</dbReference>
<evidence type="ECO:0000256" key="2">
    <source>
        <dbReference type="ARBA" id="ARBA00023043"/>
    </source>
</evidence>
<evidence type="ECO:0000256" key="3">
    <source>
        <dbReference type="PROSITE-ProRule" id="PRU00023"/>
    </source>
</evidence>
<dbReference type="PANTHER" id="PTHR24171">
    <property type="entry name" value="ANKYRIN REPEAT DOMAIN-CONTAINING PROTEIN 39-RELATED"/>
    <property type="match status" value="1"/>
</dbReference>
<dbReference type="EMBL" id="JH651008">
    <property type="protein sequence ID" value="EXA31765.1"/>
    <property type="molecule type" value="Genomic_DNA"/>
</dbReference>
<keyword evidence="2 3" id="KW-0040">ANK repeat</keyword>
<dbReference type="HOGENOM" id="CLU_000134_45_2_1"/>
<dbReference type="Proteomes" id="UP000030751">
    <property type="component" value="Unassembled WGS sequence"/>
</dbReference>
<evidence type="ECO:0000313" key="4">
    <source>
        <dbReference type="EMBL" id="EXA31765.1"/>
    </source>
</evidence>
<dbReference type="SUPFAM" id="SSF48403">
    <property type="entry name" value="Ankyrin repeat"/>
    <property type="match status" value="1"/>
</dbReference>
<feature type="repeat" description="ANK" evidence="3">
    <location>
        <begin position="30"/>
        <end position="62"/>
    </location>
</feature>
<organism evidence="4">
    <name type="scientific">Fusarium oxysporum f. sp. pisi HDV247</name>
    <dbReference type="NCBI Taxonomy" id="1080344"/>
    <lineage>
        <taxon>Eukaryota</taxon>
        <taxon>Fungi</taxon>
        <taxon>Dikarya</taxon>
        <taxon>Ascomycota</taxon>
        <taxon>Pezizomycotina</taxon>
        <taxon>Sordariomycetes</taxon>
        <taxon>Hypocreomycetidae</taxon>
        <taxon>Hypocreales</taxon>
        <taxon>Nectriaceae</taxon>
        <taxon>Fusarium</taxon>
        <taxon>Fusarium oxysporum species complex</taxon>
    </lineage>
</organism>
<accession>W9NVH2</accession>
<dbReference type="GO" id="GO:0085020">
    <property type="term" value="P:protein K6-linked ubiquitination"/>
    <property type="evidence" value="ECO:0007669"/>
    <property type="project" value="TreeGrafter"/>
</dbReference>
<dbReference type="SMART" id="SM00248">
    <property type="entry name" value="ANK"/>
    <property type="match status" value="2"/>
</dbReference>
<proteinExistence type="predicted"/>
<dbReference type="OrthoDB" id="20872at2759"/>
<evidence type="ECO:0000256" key="1">
    <source>
        <dbReference type="ARBA" id="ARBA00022737"/>
    </source>
</evidence>
<feature type="repeat" description="ANK" evidence="3">
    <location>
        <begin position="63"/>
        <end position="83"/>
    </location>
</feature>
<keyword evidence="1" id="KW-0677">Repeat</keyword>
<reference evidence="4" key="2">
    <citation type="submission" date="2012-05" db="EMBL/GenBank/DDBJ databases">
        <title>Annotation of the Genome Sequence of Fusarium oxysporum HDV247.</title>
        <authorList>
            <consortium name="The Broad Institute Genomics Platform"/>
            <person name="Ma L.-J."/>
            <person name="Corby-Kistler H."/>
            <person name="Broz K."/>
            <person name="Gale L.R."/>
            <person name="Jonkers W."/>
            <person name="O'Donnell K."/>
            <person name="Ploetz R."/>
            <person name="Steinberg C."/>
            <person name="Schwartz D.C."/>
            <person name="VanEtten H."/>
            <person name="Zhou S."/>
            <person name="Young S.K."/>
            <person name="Zeng Q."/>
            <person name="Gargeya S."/>
            <person name="Fitzgerald M."/>
            <person name="Abouelleil A."/>
            <person name="Alvarado L."/>
            <person name="Chapman S.B."/>
            <person name="Gainer-Dewar J."/>
            <person name="Goldberg J."/>
            <person name="Griggs A."/>
            <person name="Gujja S."/>
            <person name="Hansen M."/>
            <person name="Howarth C."/>
            <person name="Imamovic A."/>
            <person name="Ireland A."/>
            <person name="Larimer J."/>
            <person name="McCowan C."/>
            <person name="Murphy C."/>
            <person name="Pearson M."/>
            <person name="Poon T.W."/>
            <person name="Priest M."/>
            <person name="Roberts A."/>
            <person name="Saif S."/>
            <person name="Shea T."/>
            <person name="Sykes S."/>
            <person name="Wortman J."/>
            <person name="Nusbaum C."/>
            <person name="Birren B."/>
        </authorList>
    </citation>
    <scope>NUCLEOTIDE SEQUENCE</scope>
    <source>
        <strain evidence="4">HDV247</strain>
    </source>
</reference>
<gene>
    <name evidence="4" type="ORF">FOVG_17002</name>
</gene>
<reference evidence="4" key="1">
    <citation type="submission" date="2011-10" db="EMBL/GenBank/DDBJ databases">
        <title>The Genome Sequence of Fusarium oxysporum HDV247.</title>
        <authorList>
            <consortium name="The Broad Institute Genome Sequencing Platform"/>
            <person name="Ma L.-J."/>
            <person name="Gale L.R."/>
            <person name="Schwartz D.C."/>
            <person name="Zhou S."/>
            <person name="Corby-Kistler H."/>
            <person name="Young S.K."/>
            <person name="Zeng Q."/>
            <person name="Gargeya S."/>
            <person name="Fitzgerald M."/>
            <person name="Haas B."/>
            <person name="Abouelleil A."/>
            <person name="Alvarado L."/>
            <person name="Arachchi H.M."/>
            <person name="Berlin A."/>
            <person name="Brown A."/>
            <person name="Chapman S.B."/>
            <person name="Chen Z."/>
            <person name="Dunbar C."/>
            <person name="Freedman E."/>
            <person name="Gearin G."/>
            <person name="Goldberg J."/>
            <person name="Griggs A."/>
            <person name="Gujja S."/>
            <person name="Heiman D."/>
            <person name="Howarth C."/>
            <person name="Larson L."/>
            <person name="Lui A."/>
            <person name="MacDonald P.J.P."/>
            <person name="Montmayeur A."/>
            <person name="Murphy C."/>
            <person name="Neiman D."/>
            <person name="Pearson M."/>
            <person name="Priest M."/>
            <person name="Roberts A."/>
            <person name="Saif S."/>
            <person name="Shea T."/>
            <person name="Shenoy N."/>
            <person name="Sisk P."/>
            <person name="Stolte C."/>
            <person name="Sykes S."/>
            <person name="Wortman J."/>
            <person name="Nusbaum C."/>
            <person name="Birren B."/>
        </authorList>
    </citation>
    <scope>NUCLEOTIDE SEQUENCE [LARGE SCALE GENOMIC DNA]</scope>
    <source>
        <strain evidence="4">HDV247</strain>
    </source>
</reference>
<dbReference type="PROSITE" id="PS50297">
    <property type="entry name" value="ANK_REP_REGION"/>
    <property type="match status" value="2"/>
</dbReference>
<dbReference type="PANTHER" id="PTHR24171:SF8">
    <property type="entry name" value="BRCA1-ASSOCIATED RING DOMAIN PROTEIN 1"/>
    <property type="match status" value="1"/>
</dbReference>
<sequence>MSMYGVAGVLWTILERADQVGINIDGKDASGWTPLWWAAAQGNEAIVRLLLDRGAYIEAPDKDGRTPLWWAAERGHEAVVRLLQFHVAQPSSAASR</sequence>
<dbReference type="Gene3D" id="1.25.40.20">
    <property type="entry name" value="Ankyrin repeat-containing domain"/>
    <property type="match status" value="1"/>
</dbReference>
<protein>
    <submittedName>
        <fullName evidence="4">Uncharacterized protein</fullName>
    </submittedName>
</protein>
<dbReference type="GO" id="GO:0004842">
    <property type="term" value="F:ubiquitin-protein transferase activity"/>
    <property type="evidence" value="ECO:0007669"/>
    <property type="project" value="TreeGrafter"/>
</dbReference>
<dbReference type="InterPro" id="IPR002110">
    <property type="entry name" value="Ankyrin_rpt"/>
</dbReference>